<keyword evidence="2" id="KW-1185">Reference proteome</keyword>
<sequence>MAHDMLAIDRLEHSTTTQVARSARMLEQLRADSDDAKRALDSRSAAVAECAAEAARARESIDSATELARAALAAIDELDAEQLEVHGQRVREMEQRNRAFEQRLRREHDEFTRMHARRLAKALEGQF</sequence>
<protein>
    <submittedName>
        <fullName evidence="1">Uncharacterized protein</fullName>
    </submittedName>
</protein>
<organism evidence="1 2">
    <name type="scientific">Coemansia nantahalensis</name>
    <dbReference type="NCBI Taxonomy" id="2789366"/>
    <lineage>
        <taxon>Eukaryota</taxon>
        <taxon>Fungi</taxon>
        <taxon>Fungi incertae sedis</taxon>
        <taxon>Zoopagomycota</taxon>
        <taxon>Kickxellomycotina</taxon>
        <taxon>Kickxellomycetes</taxon>
        <taxon>Kickxellales</taxon>
        <taxon>Kickxellaceae</taxon>
        <taxon>Coemansia</taxon>
    </lineage>
</organism>
<dbReference type="Proteomes" id="UP001140234">
    <property type="component" value="Unassembled WGS sequence"/>
</dbReference>
<proteinExistence type="predicted"/>
<gene>
    <name evidence="1" type="ORF">IWQ57_004575</name>
</gene>
<evidence type="ECO:0000313" key="1">
    <source>
        <dbReference type="EMBL" id="KAJ2765943.1"/>
    </source>
</evidence>
<dbReference type="EMBL" id="JANBUJ010001849">
    <property type="protein sequence ID" value="KAJ2765943.1"/>
    <property type="molecule type" value="Genomic_DNA"/>
</dbReference>
<comment type="caution">
    <text evidence="1">The sequence shown here is derived from an EMBL/GenBank/DDBJ whole genome shotgun (WGS) entry which is preliminary data.</text>
</comment>
<evidence type="ECO:0000313" key="2">
    <source>
        <dbReference type="Proteomes" id="UP001140234"/>
    </source>
</evidence>
<reference evidence="1" key="1">
    <citation type="submission" date="2022-07" db="EMBL/GenBank/DDBJ databases">
        <title>Phylogenomic reconstructions and comparative analyses of Kickxellomycotina fungi.</title>
        <authorList>
            <person name="Reynolds N.K."/>
            <person name="Stajich J.E."/>
            <person name="Barry K."/>
            <person name="Grigoriev I.V."/>
            <person name="Crous P."/>
            <person name="Smith M.E."/>
        </authorList>
    </citation>
    <scope>NUCLEOTIDE SEQUENCE</scope>
    <source>
        <strain evidence="1">CBS 109366</strain>
    </source>
</reference>
<name>A0ACC1JRL4_9FUNG</name>
<accession>A0ACC1JRL4</accession>